<keyword evidence="3" id="KW-1185">Reference proteome</keyword>
<organism evidence="2 3">
    <name type="scientific">Sulfuricella denitrificans (strain DSM 22764 / NBRC 105220 / skB26)</name>
    <dbReference type="NCBI Taxonomy" id="1163617"/>
    <lineage>
        <taxon>Bacteria</taxon>
        <taxon>Pseudomonadati</taxon>
        <taxon>Pseudomonadota</taxon>
        <taxon>Betaproteobacteria</taxon>
        <taxon>Nitrosomonadales</taxon>
        <taxon>Sulfuricellaceae</taxon>
        <taxon>Sulfuricella</taxon>
    </lineage>
</organism>
<accession>S6A9F4</accession>
<evidence type="ECO:0000313" key="3">
    <source>
        <dbReference type="Proteomes" id="UP000015559"/>
    </source>
</evidence>
<keyword evidence="1" id="KW-0732">Signal</keyword>
<dbReference type="AlphaFoldDB" id="S6A9F4"/>
<sequence length="166" mass="17684">MLKRVILATTLALSLNGAQAVEAGGMPAIEVYGPVGCLSCMEYIYHLGQNGFFATFKGTADMAAVKRRFRVPAAVESTLTARVGNYFIEGHVPADDIKLLLNEKPKARGLAVPGLPLGAPGFEETDPSCEAGCTVLAGDSEREPLRELFFTLLVAPDGKTSVYARH</sequence>
<feature type="chain" id="PRO_5004545373" evidence="1">
    <location>
        <begin position="21"/>
        <end position="166"/>
    </location>
</feature>
<dbReference type="HOGENOM" id="CLU_112034_0_0_4"/>
<dbReference type="Pfam" id="PF04214">
    <property type="entry name" value="DUF411"/>
    <property type="match status" value="1"/>
</dbReference>
<dbReference type="EMBL" id="AP013066">
    <property type="protein sequence ID" value="BAN34015.1"/>
    <property type="molecule type" value="Genomic_DNA"/>
</dbReference>
<dbReference type="InterPro" id="IPR007332">
    <property type="entry name" value="DUF411"/>
</dbReference>
<evidence type="ECO:0000313" key="2">
    <source>
        <dbReference type="EMBL" id="BAN34015.1"/>
    </source>
</evidence>
<dbReference type="Proteomes" id="UP000015559">
    <property type="component" value="Chromosome"/>
</dbReference>
<feature type="signal peptide" evidence="1">
    <location>
        <begin position="1"/>
        <end position="20"/>
    </location>
</feature>
<dbReference type="STRING" id="1163617.SCD_n00166"/>
<dbReference type="RefSeq" id="WP_009207039.1">
    <property type="nucleotide sequence ID" value="NC_022357.1"/>
</dbReference>
<evidence type="ECO:0000256" key="1">
    <source>
        <dbReference type="SAM" id="SignalP"/>
    </source>
</evidence>
<dbReference type="OrthoDB" id="8563381at2"/>
<dbReference type="eggNOG" id="COG3019">
    <property type="taxonomic scope" value="Bacteria"/>
</dbReference>
<dbReference type="KEGG" id="sdr:SCD_n00166"/>
<protein>
    <submittedName>
        <fullName evidence="2">Putative metal-binding protein</fullName>
    </submittedName>
</protein>
<proteinExistence type="predicted"/>
<reference evidence="2 3" key="1">
    <citation type="journal article" date="2012" name="Appl. Environ. Microbiol.">
        <title>Draft genome sequence of a psychrotolerant sulfur-oxidizing bacterium, Sulfuricella denitrificans skB26, and proteomic insights into cold adaptation.</title>
        <authorList>
            <person name="Watanabe T."/>
            <person name="Kojima H."/>
            <person name="Fukui M."/>
        </authorList>
    </citation>
    <scope>NUCLEOTIDE SEQUENCE [LARGE SCALE GENOMIC DNA]</scope>
    <source>
        <strain evidence="3">skB26</strain>
    </source>
</reference>
<name>S6A9F4_SULDS</name>
<gene>
    <name evidence="2" type="ORF">SCD_n00166</name>
</gene>